<dbReference type="AlphaFoldDB" id="A0A0D8XDP9"/>
<proteinExistence type="predicted"/>
<keyword evidence="2" id="KW-1185">Reference proteome</keyword>
<dbReference type="EMBL" id="KN716741">
    <property type="protein sequence ID" value="KJH41897.1"/>
    <property type="molecule type" value="Genomic_DNA"/>
</dbReference>
<reference evidence="1 2" key="1">
    <citation type="submission" date="2013-11" db="EMBL/GenBank/DDBJ databases">
        <title>Draft genome of the bovine lungworm Dictyocaulus viviparus.</title>
        <authorList>
            <person name="Mitreva M."/>
        </authorList>
    </citation>
    <scope>NUCLEOTIDE SEQUENCE [LARGE SCALE GENOMIC DNA]</scope>
    <source>
        <strain evidence="1 2">HannoverDv2000</strain>
    </source>
</reference>
<protein>
    <submittedName>
        <fullName evidence="1">Uncharacterized protein</fullName>
    </submittedName>
</protein>
<evidence type="ECO:0000313" key="1">
    <source>
        <dbReference type="EMBL" id="KJH41897.1"/>
    </source>
</evidence>
<evidence type="ECO:0000313" key="2">
    <source>
        <dbReference type="Proteomes" id="UP000053766"/>
    </source>
</evidence>
<dbReference type="Proteomes" id="UP000053766">
    <property type="component" value="Unassembled WGS sequence"/>
</dbReference>
<accession>A0A0D8XDP9</accession>
<sequence length="102" mass="12104">MTTSLLLKRQSRYRNCFVSEECLLSICGYTQLSTYGNYECLNQLYYYTSIFQLQLTICNDSYLVILCNRSKHECSDTEVFALFYIQSTDIYENHRRLLPVVH</sequence>
<name>A0A0D8XDP9_DICVI</name>
<organism evidence="1 2">
    <name type="scientific">Dictyocaulus viviparus</name>
    <name type="common">Bovine lungworm</name>
    <dbReference type="NCBI Taxonomy" id="29172"/>
    <lineage>
        <taxon>Eukaryota</taxon>
        <taxon>Metazoa</taxon>
        <taxon>Ecdysozoa</taxon>
        <taxon>Nematoda</taxon>
        <taxon>Chromadorea</taxon>
        <taxon>Rhabditida</taxon>
        <taxon>Rhabditina</taxon>
        <taxon>Rhabditomorpha</taxon>
        <taxon>Strongyloidea</taxon>
        <taxon>Metastrongylidae</taxon>
        <taxon>Dictyocaulus</taxon>
    </lineage>
</organism>
<reference evidence="2" key="2">
    <citation type="journal article" date="2016" name="Sci. Rep.">
        <title>Dictyocaulus viviparus genome, variome and transcriptome elucidate lungworm biology and support future intervention.</title>
        <authorList>
            <person name="McNulty S.N."/>
            <person name="Strube C."/>
            <person name="Rosa B.A."/>
            <person name="Martin J.C."/>
            <person name="Tyagi R."/>
            <person name="Choi Y.J."/>
            <person name="Wang Q."/>
            <person name="Hallsworth Pepin K."/>
            <person name="Zhang X."/>
            <person name="Ozersky P."/>
            <person name="Wilson R.K."/>
            <person name="Sternberg P.W."/>
            <person name="Gasser R.B."/>
            <person name="Mitreva M."/>
        </authorList>
    </citation>
    <scope>NUCLEOTIDE SEQUENCE [LARGE SCALE GENOMIC DNA]</scope>
    <source>
        <strain evidence="2">HannoverDv2000</strain>
    </source>
</reference>
<gene>
    <name evidence="1" type="ORF">DICVIV_12126</name>
</gene>